<keyword evidence="1" id="KW-0378">Hydrolase</keyword>
<dbReference type="PANTHER" id="PTHR12419:SF10">
    <property type="entry name" value="DEUBIQUITINASE OTUD6B"/>
    <property type="match status" value="1"/>
</dbReference>
<dbReference type="SUPFAM" id="SSF54001">
    <property type="entry name" value="Cysteine proteinases"/>
    <property type="match status" value="1"/>
</dbReference>
<dbReference type="Proteomes" id="UP001642483">
    <property type="component" value="Unassembled WGS sequence"/>
</dbReference>
<keyword evidence="2" id="KW-0788">Thiol protease</keyword>
<evidence type="ECO:0000256" key="3">
    <source>
        <dbReference type="SAM" id="MobiDB-lite"/>
    </source>
</evidence>
<organism evidence="5 6">
    <name type="scientific">Clavelina lepadiformis</name>
    <name type="common">Light-bulb sea squirt</name>
    <name type="synonym">Ascidia lepadiformis</name>
    <dbReference type="NCBI Taxonomy" id="159417"/>
    <lineage>
        <taxon>Eukaryota</taxon>
        <taxon>Metazoa</taxon>
        <taxon>Chordata</taxon>
        <taxon>Tunicata</taxon>
        <taxon>Ascidiacea</taxon>
        <taxon>Aplousobranchia</taxon>
        <taxon>Clavelinidae</taxon>
        <taxon>Clavelina</taxon>
    </lineage>
</organism>
<evidence type="ECO:0000313" key="5">
    <source>
        <dbReference type="EMBL" id="CAK8685197.1"/>
    </source>
</evidence>
<protein>
    <recommendedName>
        <fullName evidence="4">OTU domain-containing protein</fullName>
    </recommendedName>
</protein>
<dbReference type="InterPro" id="IPR038765">
    <property type="entry name" value="Papain-like_cys_pep_sf"/>
</dbReference>
<keyword evidence="6" id="KW-1185">Reference proteome</keyword>
<dbReference type="PANTHER" id="PTHR12419">
    <property type="entry name" value="OTU DOMAIN CONTAINING PROTEIN"/>
    <property type="match status" value="1"/>
</dbReference>
<proteinExistence type="predicted"/>
<keyword evidence="2" id="KW-0645">Protease</keyword>
<comment type="caution">
    <text evidence="5">The sequence shown here is derived from an EMBL/GenBank/DDBJ whole genome shotgun (WGS) entry which is preliminary data.</text>
</comment>
<feature type="compositionally biased region" description="Basic and acidic residues" evidence="3">
    <location>
        <begin position="8"/>
        <end position="21"/>
    </location>
</feature>
<gene>
    <name evidence="5" type="ORF">CVLEPA_LOCUS16341</name>
</gene>
<dbReference type="Gene3D" id="3.90.70.80">
    <property type="match status" value="1"/>
</dbReference>
<feature type="domain" description="OTU" evidence="4">
    <location>
        <begin position="148"/>
        <end position="282"/>
    </location>
</feature>
<evidence type="ECO:0000256" key="1">
    <source>
        <dbReference type="ARBA" id="ARBA00022801"/>
    </source>
</evidence>
<dbReference type="PROSITE" id="PS50802">
    <property type="entry name" value="OTU"/>
    <property type="match status" value="1"/>
</dbReference>
<dbReference type="InterPro" id="IPR050704">
    <property type="entry name" value="Peptidase_C85-like"/>
</dbReference>
<dbReference type="Pfam" id="PF02338">
    <property type="entry name" value="OTU"/>
    <property type="match status" value="1"/>
</dbReference>
<evidence type="ECO:0000259" key="4">
    <source>
        <dbReference type="PROSITE" id="PS50802"/>
    </source>
</evidence>
<dbReference type="CDD" id="cd22761">
    <property type="entry name" value="OTU_OTUD6"/>
    <property type="match status" value="1"/>
</dbReference>
<evidence type="ECO:0000313" key="6">
    <source>
        <dbReference type="Proteomes" id="UP001642483"/>
    </source>
</evidence>
<name>A0ABP0G2B2_CLALP</name>
<dbReference type="EMBL" id="CAWYQH010000099">
    <property type="protein sequence ID" value="CAK8685197.1"/>
    <property type="molecule type" value="Genomic_DNA"/>
</dbReference>
<reference evidence="5 6" key="1">
    <citation type="submission" date="2024-02" db="EMBL/GenBank/DDBJ databases">
        <authorList>
            <person name="Daric V."/>
            <person name="Darras S."/>
        </authorList>
    </citation>
    <scope>NUCLEOTIDE SEQUENCE [LARGE SCALE GENOMIC DNA]</scope>
</reference>
<dbReference type="InterPro" id="IPR049772">
    <property type="entry name" value="OTU_OTUD6"/>
</dbReference>
<accession>A0ABP0G2B2</accession>
<sequence>MSDLEESINPKEKLLENQRKEKKEFQAKIQAIKKSIPNGNKARSKEAKKTIEALQNELRLKHEKELYELEKNNAVDGIACQLAESNITEQSKPEQPARISKAQKRRVKKTAKAKEIAARLDEAEADYCKTERYKEETSIKNKLKEMGLVIKAINPDGNCMYSAIQVQLDVSLSIQELREKTASHIRSHKDHFIPFLANKTTGDKLSDDEFEDYCLEIEEPATWGGQLELLALSEVLHIPIHVIQSSTPVTILGEEHTSKPIILTFHRHELGLGEHYNAAVEQVNQDEVTR</sequence>
<feature type="region of interest" description="Disordered" evidence="3">
    <location>
        <begin position="1"/>
        <end position="21"/>
    </location>
</feature>
<evidence type="ECO:0000256" key="2">
    <source>
        <dbReference type="ARBA" id="ARBA00022807"/>
    </source>
</evidence>
<dbReference type="InterPro" id="IPR003323">
    <property type="entry name" value="OTU_dom"/>
</dbReference>